<comment type="catalytic activity">
    <reaction evidence="7">
        <text>N-terminal L-glutaminyl-[protein] + H2O = N-terminal L-glutamyl-[protein] + NH4(+)</text>
        <dbReference type="Rhea" id="RHEA:50680"/>
        <dbReference type="Rhea" id="RHEA-COMP:12668"/>
        <dbReference type="Rhea" id="RHEA-COMP:12777"/>
        <dbReference type="ChEBI" id="CHEBI:15377"/>
        <dbReference type="ChEBI" id="CHEBI:28938"/>
        <dbReference type="ChEBI" id="CHEBI:64721"/>
        <dbReference type="ChEBI" id="CHEBI:64722"/>
        <dbReference type="EC" id="3.5.1.122"/>
    </reaction>
</comment>
<evidence type="ECO:0000256" key="3">
    <source>
        <dbReference type="ARBA" id="ARBA00012718"/>
    </source>
</evidence>
<evidence type="ECO:0000256" key="4">
    <source>
        <dbReference type="ARBA" id="ARBA00021247"/>
    </source>
</evidence>
<feature type="domain" description="Protein N-terminal glutamine amidohydrolase alpha beta roll" evidence="8">
    <location>
        <begin position="8"/>
        <end position="105"/>
    </location>
</feature>
<dbReference type="GO" id="GO:0070773">
    <property type="term" value="F:protein-N-terminal glutamine amidohydrolase activity"/>
    <property type="evidence" value="ECO:0007669"/>
    <property type="project" value="UniProtKB-EC"/>
</dbReference>
<gene>
    <name evidence="9" type="primary">VvCHDh001145_1</name>
    <name evidence="9" type="ORF">CK203_069394</name>
</gene>
<comment type="subunit">
    <text evidence="2">Monomer.</text>
</comment>
<name>A0A438C000_VITVI</name>
<dbReference type="EMBL" id="QGNW01002588">
    <property type="protein sequence ID" value="RVW16549.1"/>
    <property type="molecule type" value="Genomic_DNA"/>
</dbReference>
<evidence type="ECO:0000256" key="7">
    <source>
        <dbReference type="ARBA" id="ARBA00048768"/>
    </source>
</evidence>
<dbReference type="AlphaFoldDB" id="A0A438C000"/>
<comment type="caution">
    <text evidence="9">The sequence shown here is derived from an EMBL/GenBank/DDBJ whole genome shotgun (WGS) entry which is preliminary data.</text>
</comment>
<accession>A0A438C000</accession>
<evidence type="ECO:0000256" key="1">
    <source>
        <dbReference type="ARBA" id="ARBA00008985"/>
    </source>
</evidence>
<dbReference type="PANTHER" id="PTHR13035:SF0">
    <property type="entry name" value="PROTEIN N-TERMINAL GLUTAMINE AMIDOHYDROLASE"/>
    <property type="match status" value="1"/>
</dbReference>
<evidence type="ECO:0000313" key="9">
    <source>
        <dbReference type="EMBL" id="RVW16549.1"/>
    </source>
</evidence>
<dbReference type="PANTHER" id="PTHR13035">
    <property type="entry name" value="PROTEIN N-TERMINAL GLUTAMINE AMIDOHYDROLASE"/>
    <property type="match status" value="1"/>
</dbReference>
<keyword evidence="5 9" id="KW-0378">Hydrolase</keyword>
<evidence type="ECO:0000256" key="2">
    <source>
        <dbReference type="ARBA" id="ARBA00011245"/>
    </source>
</evidence>
<dbReference type="Proteomes" id="UP000288805">
    <property type="component" value="Unassembled WGS sequence"/>
</dbReference>
<dbReference type="EC" id="3.5.1.122" evidence="3"/>
<evidence type="ECO:0000256" key="5">
    <source>
        <dbReference type="ARBA" id="ARBA00022801"/>
    </source>
</evidence>
<dbReference type="InterPro" id="IPR037132">
    <property type="entry name" value="N_Gln_amidohydro_ab_roll_sf"/>
</dbReference>
<dbReference type="Gene3D" id="3.10.620.10">
    <property type="entry name" value="Protein N-terminal glutamine amidohydrolase, alpha beta roll"/>
    <property type="match status" value="2"/>
</dbReference>
<comment type="similarity">
    <text evidence="1">Belongs to the NTAQ1 family.</text>
</comment>
<dbReference type="InterPro" id="IPR023128">
    <property type="entry name" value="Prot_N_Gln_amidohydro_ab_roll"/>
</dbReference>
<proteinExistence type="inferred from homology"/>
<evidence type="ECO:0000313" key="10">
    <source>
        <dbReference type="Proteomes" id="UP000288805"/>
    </source>
</evidence>
<evidence type="ECO:0000259" key="8">
    <source>
        <dbReference type="Pfam" id="PF09764"/>
    </source>
</evidence>
<organism evidence="9 10">
    <name type="scientific">Vitis vinifera</name>
    <name type="common">Grape</name>
    <dbReference type="NCBI Taxonomy" id="29760"/>
    <lineage>
        <taxon>Eukaryota</taxon>
        <taxon>Viridiplantae</taxon>
        <taxon>Streptophyta</taxon>
        <taxon>Embryophyta</taxon>
        <taxon>Tracheophyta</taxon>
        <taxon>Spermatophyta</taxon>
        <taxon>Magnoliopsida</taxon>
        <taxon>eudicotyledons</taxon>
        <taxon>Gunneridae</taxon>
        <taxon>Pentapetalae</taxon>
        <taxon>rosids</taxon>
        <taxon>Vitales</taxon>
        <taxon>Vitaceae</taxon>
        <taxon>Viteae</taxon>
        <taxon>Vitis</taxon>
    </lineage>
</organism>
<sequence length="374" mass="42529">MIGMADAEGSDLFAVFISNEKKQALTSLNGIIQVPLWHQKASKRADGIILWDYHVICIQIKKEGSSPPQVWDLDSSLPFPSHLDHYMSDSFRPSFQLFSDYQRILGVGSHGGSRGHWRHHRHPMNKILNFPFLFPPVIQLFSYHSTVGFFRIVHAPLFLHSFASDRRHMKNSDGNWISPPPAQDPIVADEYKAHFSFGYGCASSFFVVSRFCSSAGQFVILDLLLYVEVFQLCLELIYSLTYLDEEDDKILMEVPSRMGDRKVKGGLIQACRIQWWKDLKEDFLLGTRGVSLNPIGNTLWSLRLYAISTFIVPISARDGKRNGSLYNLDEYIRMNAADAVTEVKDDTISAVFTQKYGVLVRESQLEEFFSLLSG</sequence>
<reference evidence="9 10" key="1">
    <citation type="journal article" date="2018" name="PLoS Genet.">
        <title>Population sequencing reveals clonal diversity and ancestral inbreeding in the grapevine cultivar Chardonnay.</title>
        <authorList>
            <person name="Roach M.J."/>
            <person name="Johnson D.L."/>
            <person name="Bohlmann J."/>
            <person name="van Vuuren H.J."/>
            <person name="Jones S.J."/>
            <person name="Pretorius I.S."/>
            <person name="Schmidt S.A."/>
            <person name="Borneman A.R."/>
        </authorList>
    </citation>
    <scope>NUCLEOTIDE SEQUENCE [LARGE SCALE GENOMIC DNA]</scope>
    <source>
        <strain evidence="10">cv. Chardonnay</strain>
        <tissue evidence="9">Leaf</tissue>
    </source>
</reference>
<protein>
    <recommendedName>
        <fullName evidence="4">Protein N-terminal glutamine amidohydrolase</fullName>
        <ecNumber evidence="3">3.5.1.122</ecNumber>
    </recommendedName>
    <alternativeName>
        <fullName evidence="6">Protein NH2-terminal glutamine deamidase</fullName>
    </alternativeName>
</protein>
<dbReference type="InterPro" id="IPR039733">
    <property type="entry name" value="NTAQ1"/>
</dbReference>
<dbReference type="GO" id="GO:0008418">
    <property type="term" value="F:protein-N-terminal asparagine amidohydrolase activity"/>
    <property type="evidence" value="ECO:0007669"/>
    <property type="project" value="InterPro"/>
</dbReference>
<dbReference type="Pfam" id="PF09764">
    <property type="entry name" value="Nt_Gln_amidase"/>
    <property type="match status" value="2"/>
</dbReference>
<evidence type="ECO:0000256" key="6">
    <source>
        <dbReference type="ARBA" id="ARBA00029677"/>
    </source>
</evidence>
<feature type="domain" description="Protein N-terminal glutamine amidohydrolase alpha beta roll" evidence="8">
    <location>
        <begin position="148"/>
        <end position="192"/>
    </location>
</feature>